<evidence type="ECO:0000313" key="1">
    <source>
        <dbReference type="EMBL" id="MET3757103.1"/>
    </source>
</evidence>
<keyword evidence="2" id="KW-1185">Reference proteome</keyword>
<evidence type="ECO:0000313" key="2">
    <source>
        <dbReference type="Proteomes" id="UP001549077"/>
    </source>
</evidence>
<dbReference type="SUPFAM" id="SSF46894">
    <property type="entry name" value="C-terminal effector domain of the bipartite response regulators"/>
    <property type="match status" value="1"/>
</dbReference>
<dbReference type="InterPro" id="IPR036388">
    <property type="entry name" value="WH-like_DNA-bd_sf"/>
</dbReference>
<proteinExistence type="predicted"/>
<comment type="caution">
    <text evidence="1">The sequence shown here is derived from an EMBL/GenBank/DDBJ whole genome shotgun (WGS) entry which is preliminary data.</text>
</comment>
<reference evidence="1 2" key="1">
    <citation type="submission" date="2024-06" db="EMBL/GenBank/DDBJ databases">
        <title>Genomic Encyclopedia of Type Strains, Phase IV (KMG-IV): sequencing the most valuable type-strain genomes for metagenomic binning, comparative biology and taxonomic classification.</title>
        <authorList>
            <person name="Goeker M."/>
        </authorList>
    </citation>
    <scope>NUCLEOTIDE SEQUENCE [LARGE SCALE GENOMIC DNA]</scope>
    <source>
        <strain evidence="1 2">DSM 29288</strain>
    </source>
</reference>
<dbReference type="RefSeq" id="WP_168297158.1">
    <property type="nucleotide sequence ID" value="NZ_CP071609.1"/>
</dbReference>
<protein>
    <recommendedName>
        <fullName evidence="3">LuxR family transcriptional regulator</fullName>
    </recommendedName>
</protein>
<sequence>MLSPLEKSCLRWLAHGRDIEVIARLEARTVAEIEQCLASALAALGVETIEDALRKTGILGLTDDPQSS</sequence>
<name>A0ABV2MKW7_9HYPH</name>
<gene>
    <name evidence="1" type="ORF">ABID08_004484</name>
</gene>
<dbReference type="EMBL" id="JBEPMY010000015">
    <property type="protein sequence ID" value="MET3757103.1"/>
    <property type="molecule type" value="Genomic_DNA"/>
</dbReference>
<organism evidence="1 2">
    <name type="scientific">Rhizobium binae</name>
    <dbReference type="NCBI Taxonomy" id="1138190"/>
    <lineage>
        <taxon>Bacteria</taxon>
        <taxon>Pseudomonadati</taxon>
        <taxon>Pseudomonadota</taxon>
        <taxon>Alphaproteobacteria</taxon>
        <taxon>Hyphomicrobiales</taxon>
        <taxon>Rhizobiaceae</taxon>
        <taxon>Rhizobium/Agrobacterium group</taxon>
        <taxon>Rhizobium</taxon>
    </lineage>
</organism>
<dbReference type="GeneID" id="91152659"/>
<dbReference type="Gene3D" id="1.10.10.10">
    <property type="entry name" value="Winged helix-like DNA-binding domain superfamily/Winged helix DNA-binding domain"/>
    <property type="match status" value="1"/>
</dbReference>
<dbReference type="Proteomes" id="UP001549077">
    <property type="component" value="Unassembled WGS sequence"/>
</dbReference>
<dbReference type="InterPro" id="IPR016032">
    <property type="entry name" value="Sig_transdc_resp-reg_C-effctor"/>
</dbReference>
<accession>A0ABV2MKW7</accession>
<evidence type="ECO:0008006" key="3">
    <source>
        <dbReference type="Google" id="ProtNLM"/>
    </source>
</evidence>